<name>A0A218P2L7_THECE</name>
<dbReference type="RefSeq" id="WP_088863103.1">
    <property type="nucleotide sequence ID" value="NZ_CP014854.1"/>
</dbReference>
<evidence type="ECO:0000313" key="3">
    <source>
        <dbReference type="Proteomes" id="UP000197156"/>
    </source>
</evidence>
<keyword evidence="3" id="KW-1185">Reference proteome</keyword>
<reference evidence="2 3" key="1">
    <citation type="submission" date="2016-03" db="EMBL/GenBank/DDBJ databases">
        <title>Complete genome sequence of Thermococcus celer.</title>
        <authorList>
            <person name="Oger P.M."/>
        </authorList>
    </citation>
    <scope>NUCLEOTIDE SEQUENCE [LARGE SCALE GENOMIC DNA]</scope>
    <source>
        <strain evidence="2 3">Vu 13</strain>
    </source>
</reference>
<keyword evidence="1" id="KW-0812">Transmembrane</keyword>
<dbReference type="OrthoDB" id="99262at2157"/>
<dbReference type="AlphaFoldDB" id="A0A218P2L7"/>
<dbReference type="Proteomes" id="UP000197156">
    <property type="component" value="Chromosome"/>
</dbReference>
<dbReference type="KEGG" id="tce:A3L02_06075"/>
<keyword evidence="1" id="KW-1133">Transmembrane helix</keyword>
<evidence type="ECO:0000313" key="2">
    <source>
        <dbReference type="EMBL" id="ASI99158.1"/>
    </source>
</evidence>
<feature type="transmembrane region" description="Helical" evidence="1">
    <location>
        <begin position="72"/>
        <end position="93"/>
    </location>
</feature>
<keyword evidence="1" id="KW-0472">Membrane</keyword>
<gene>
    <name evidence="2" type="ORF">A3L02_06075</name>
</gene>
<dbReference type="GeneID" id="33324308"/>
<accession>A0A218P2L7</accession>
<evidence type="ECO:0000256" key="1">
    <source>
        <dbReference type="SAM" id="Phobius"/>
    </source>
</evidence>
<proteinExistence type="predicted"/>
<feature type="transmembrane region" description="Helical" evidence="1">
    <location>
        <begin position="99"/>
        <end position="115"/>
    </location>
</feature>
<feature type="transmembrane region" description="Helical" evidence="1">
    <location>
        <begin position="40"/>
        <end position="60"/>
    </location>
</feature>
<feature type="transmembrane region" description="Helical" evidence="1">
    <location>
        <begin position="12"/>
        <end position="34"/>
    </location>
</feature>
<sequence length="150" mass="16427">MGNDNPSNRDNMPYVNGAVLFALVVLAVLTFAGLYANSALGFATIPVFVFLVVLFMGWSNNRALDRGEMRRAMTASLLTAFLVMVLGDGHLLIPSGLRDYFLGVLSTIIGFYFGYRGRGSEEERFNRLVHTIKSGGEIKNEGKGRKNTNG</sequence>
<organism evidence="2 3">
    <name type="scientific">Thermococcus celer Vu 13 = JCM 8558</name>
    <dbReference type="NCBI Taxonomy" id="1293037"/>
    <lineage>
        <taxon>Archaea</taxon>
        <taxon>Methanobacteriati</taxon>
        <taxon>Methanobacteriota</taxon>
        <taxon>Thermococci</taxon>
        <taxon>Thermococcales</taxon>
        <taxon>Thermococcaceae</taxon>
        <taxon>Thermococcus</taxon>
    </lineage>
</organism>
<dbReference type="EMBL" id="CP014854">
    <property type="protein sequence ID" value="ASI99158.1"/>
    <property type="molecule type" value="Genomic_DNA"/>
</dbReference>
<protein>
    <submittedName>
        <fullName evidence="2">Uncharacterized protein</fullName>
    </submittedName>
</protein>